<name>A0AAE1LSD4_9NEOP</name>
<dbReference type="GO" id="GO:0009165">
    <property type="term" value="P:nucleotide biosynthetic process"/>
    <property type="evidence" value="ECO:0007669"/>
    <property type="project" value="UniProtKB-KW"/>
</dbReference>
<keyword evidence="3" id="KW-0479">Metal-binding</keyword>
<evidence type="ECO:0000256" key="9">
    <source>
        <dbReference type="ARBA" id="ARBA00041763"/>
    </source>
</evidence>
<evidence type="ECO:0000256" key="6">
    <source>
        <dbReference type="ARBA" id="ARBA00022833"/>
    </source>
</evidence>
<reference evidence="14" key="2">
    <citation type="journal article" date="2023" name="BMC Genomics">
        <title>Pest status, molecular evolution, and epigenetic factors derived from the genome assembly of Frankliniella fusca, a thysanopteran phytovirus vector.</title>
        <authorList>
            <person name="Catto M.A."/>
            <person name="Labadie P.E."/>
            <person name="Jacobson A.L."/>
            <person name="Kennedy G.G."/>
            <person name="Srinivasan R."/>
            <person name="Hunt B.G."/>
        </authorList>
    </citation>
    <scope>NUCLEOTIDE SEQUENCE</scope>
    <source>
        <strain evidence="14">PL_HMW_Pooled</strain>
    </source>
</reference>
<dbReference type="PANTHER" id="PTHR11086">
    <property type="entry name" value="DEOXYCYTIDYLATE DEAMINASE-RELATED"/>
    <property type="match status" value="1"/>
</dbReference>
<feature type="domain" description="CMP/dCMP-type deaminase" evidence="13">
    <location>
        <begin position="31"/>
        <end position="159"/>
    </location>
</feature>
<dbReference type="Pfam" id="PF00383">
    <property type="entry name" value="dCMP_cyt_deam_1"/>
    <property type="match status" value="2"/>
</dbReference>
<evidence type="ECO:0000313" key="15">
    <source>
        <dbReference type="Proteomes" id="UP001219518"/>
    </source>
</evidence>
<dbReference type="EMBL" id="JAHWGI010001407">
    <property type="protein sequence ID" value="KAK3929990.1"/>
    <property type="molecule type" value="Genomic_DNA"/>
</dbReference>
<dbReference type="PROSITE" id="PS00903">
    <property type="entry name" value="CYT_DCMP_DEAMINASES_1"/>
    <property type="match status" value="2"/>
</dbReference>
<comment type="similarity">
    <text evidence="2">Belongs to the cytidine and deoxycytidylate deaminase family.</text>
</comment>
<evidence type="ECO:0000256" key="1">
    <source>
        <dbReference type="ARBA" id="ARBA00001947"/>
    </source>
</evidence>
<keyword evidence="15" id="KW-1185">Reference proteome</keyword>
<dbReference type="Gene3D" id="3.40.140.10">
    <property type="entry name" value="Cytidine Deaminase, domain 2"/>
    <property type="match status" value="2"/>
</dbReference>
<gene>
    <name evidence="14" type="ORF">KUF71_020974</name>
</gene>
<feature type="region of interest" description="Disordered" evidence="12">
    <location>
        <begin position="1"/>
        <end position="20"/>
    </location>
</feature>
<dbReference type="InterPro" id="IPR002125">
    <property type="entry name" value="CMP_dCMP_dom"/>
</dbReference>
<comment type="function">
    <text evidence="7">Supplies the nucleotide substrate for thymidylate synthetase.</text>
</comment>
<dbReference type="InterPro" id="IPR015517">
    <property type="entry name" value="dCMP_deaminase-rel"/>
</dbReference>
<evidence type="ECO:0000259" key="13">
    <source>
        <dbReference type="PROSITE" id="PS51747"/>
    </source>
</evidence>
<keyword evidence="6" id="KW-0862">Zinc</keyword>
<sequence length="369" mass="41896">MTDTWTEPSPGNDPFDSKLSQRTKKREDYILWDDYFMSIAFLVSNRSKDPSTQVGACIVNKQNRIVGQGYNGMPRRCRDHEFPWDKTSSNPLETKYFYVCHAEMNAIFNKNCADISNCKIYTVLFPCNQCAKTIIQSGITEVVYMCDKNRNKPEAIASLKMLKAAGVICRKLERKVVGYKIDFNQCVCVECPENKIVRAPRFGDASRARENCLPWKDYFLALSILVAKRSKCPDLQLGACIVNEDNCIVGQGYNGMPMGCSDDAFPWGTESPNPLENKYLYECHAELNAILNAGLKLKGCVMYTMVFPCNECAKAIIQSGIKKVVYLQLPKDDPQIKAAKKMFHAAKVKYRQHKPKQEVVFLDFKSIEN</sequence>
<dbReference type="GO" id="GO:0004132">
    <property type="term" value="F:dCMP deaminase activity"/>
    <property type="evidence" value="ECO:0007669"/>
    <property type="project" value="UniProtKB-EC"/>
</dbReference>
<dbReference type="CDD" id="cd01286">
    <property type="entry name" value="deoxycytidylate_deaminase"/>
    <property type="match status" value="2"/>
</dbReference>
<evidence type="ECO:0000256" key="5">
    <source>
        <dbReference type="ARBA" id="ARBA00022801"/>
    </source>
</evidence>
<dbReference type="InterPro" id="IPR035105">
    <property type="entry name" value="Deoxycytidylate_deaminase_dom"/>
</dbReference>
<evidence type="ECO:0000256" key="8">
    <source>
        <dbReference type="ARBA" id="ARBA00038938"/>
    </source>
</evidence>
<evidence type="ECO:0000256" key="11">
    <source>
        <dbReference type="ARBA" id="ARBA00071625"/>
    </source>
</evidence>
<evidence type="ECO:0000256" key="2">
    <source>
        <dbReference type="ARBA" id="ARBA00006576"/>
    </source>
</evidence>
<reference evidence="14" key="1">
    <citation type="submission" date="2021-07" db="EMBL/GenBank/DDBJ databases">
        <authorList>
            <person name="Catto M.A."/>
            <person name="Jacobson A."/>
            <person name="Kennedy G."/>
            <person name="Labadie P."/>
            <person name="Hunt B.G."/>
            <person name="Srinivasan R."/>
        </authorList>
    </citation>
    <scope>NUCLEOTIDE SEQUENCE</scope>
    <source>
        <strain evidence="14">PL_HMW_Pooled</strain>
        <tissue evidence="14">Head</tissue>
    </source>
</reference>
<dbReference type="InterPro" id="IPR016192">
    <property type="entry name" value="APOBEC/CMP_deaminase_Zn-bd"/>
</dbReference>
<evidence type="ECO:0000256" key="4">
    <source>
        <dbReference type="ARBA" id="ARBA00022727"/>
    </source>
</evidence>
<proteinExistence type="inferred from homology"/>
<comment type="catalytic activity">
    <reaction evidence="10">
        <text>dCMP + H2O + H(+) = dUMP + NH4(+)</text>
        <dbReference type="Rhea" id="RHEA:22924"/>
        <dbReference type="ChEBI" id="CHEBI:15377"/>
        <dbReference type="ChEBI" id="CHEBI:15378"/>
        <dbReference type="ChEBI" id="CHEBI:28938"/>
        <dbReference type="ChEBI" id="CHEBI:57566"/>
        <dbReference type="ChEBI" id="CHEBI:246422"/>
        <dbReference type="EC" id="3.5.4.12"/>
    </reaction>
</comment>
<dbReference type="Proteomes" id="UP001219518">
    <property type="component" value="Unassembled WGS sequence"/>
</dbReference>
<evidence type="ECO:0000256" key="12">
    <source>
        <dbReference type="SAM" id="MobiDB-lite"/>
    </source>
</evidence>
<dbReference type="GO" id="GO:0005737">
    <property type="term" value="C:cytoplasm"/>
    <property type="evidence" value="ECO:0007669"/>
    <property type="project" value="TreeGrafter"/>
</dbReference>
<evidence type="ECO:0000256" key="3">
    <source>
        <dbReference type="ARBA" id="ARBA00022723"/>
    </source>
</evidence>
<dbReference type="PANTHER" id="PTHR11086:SF18">
    <property type="entry name" value="DEOXYCYTIDYLATE DEAMINASE"/>
    <property type="match status" value="1"/>
</dbReference>
<dbReference type="GO" id="GO:0008270">
    <property type="term" value="F:zinc ion binding"/>
    <property type="evidence" value="ECO:0007669"/>
    <property type="project" value="InterPro"/>
</dbReference>
<accession>A0AAE1LSD4</accession>
<dbReference type="InterPro" id="IPR016193">
    <property type="entry name" value="Cytidine_deaminase-like"/>
</dbReference>
<evidence type="ECO:0000256" key="7">
    <source>
        <dbReference type="ARBA" id="ARBA00037036"/>
    </source>
</evidence>
<dbReference type="AlphaFoldDB" id="A0AAE1LSD4"/>
<dbReference type="EC" id="3.5.4.12" evidence="8"/>
<dbReference type="SUPFAM" id="SSF53927">
    <property type="entry name" value="Cytidine deaminase-like"/>
    <property type="match status" value="2"/>
</dbReference>
<comment type="cofactor">
    <cofactor evidence="1">
        <name>Zn(2+)</name>
        <dbReference type="ChEBI" id="CHEBI:29105"/>
    </cofactor>
</comment>
<comment type="caution">
    <text evidence="14">The sequence shown here is derived from an EMBL/GenBank/DDBJ whole genome shotgun (WGS) entry which is preliminary data.</text>
</comment>
<dbReference type="PROSITE" id="PS51747">
    <property type="entry name" value="CYT_DCMP_DEAMINASES_2"/>
    <property type="match status" value="2"/>
</dbReference>
<evidence type="ECO:0000313" key="14">
    <source>
        <dbReference type="EMBL" id="KAK3929990.1"/>
    </source>
</evidence>
<feature type="domain" description="CMP/dCMP-type deaminase" evidence="13">
    <location>
        <begin position="214"/>
        <end position="343"/>
    </location>
</feature>
<protein>
    <recommendedName>
        <fullName evidence="11">Probable deoxycytidylate deaminase</fullName>
        <ecNumber evidence="8">3.5.4.12</ecNumber>
    </recommendedName>
    <alternativeName>
        <fullName evidence="9">dCMP deaminase</fullName>
    </alternativeName>
</protein>
<organism evidence="14 15">
    <name type="scientific">Frankliniella fusca</name>
    <dbReference type="NCBI Taxonomy" id="407009"/>
    <lineage>
        <taxon>Eukaryota</taxon>
        <taxon>Metazoa</taxon>
        <taxon>Ecdysozoa</taxon>
        <taxon>Arthropoda</taxon>
        <taxon>Hexapoda</taxon>
        <taxon>Insecta</taxon>
        <taxon>Pterygota</taxon>
        <taxon>Neoptera</taxon>
        <taxon>Paraneoptera</taxon>
        <taxon>Thysanoptera</taxon>
        <taxon>Terebrantia</taxon>
        <taxon>Thripoidea</taxon>
        <taxon>Thripidae</taxon>
        <taxon>Frankliniella</taxon>
    </lineage>
</organism>
<keyword evidence="4" id="KW-0545">Nucleotide biosynthesis</keyword>
<keyword evidence="5" id="KW-0378">Hydrolase</keyword>
<dbReference type="FunFam" id="3.40.140.10:FF:000021">
    <property type="entry name" value="Deoxycytidylate deaminase"/>
    <property type="match status" value="2"/>
</dbReference>
<evidence type="ECO:0000256" key="10">
    <source>
        <dbReference type="ARBA" id="ARBA00052978"/>
    </source>
</evidence>